<feature type="active site" description="Nucleophile" evidence="9">
    <location>
        <position position="383"/>
    </location>
</feature>
<feature type="binding site" evidence="10">
    <location>
        <position position="434"/>
    </location>
    <ligand>
        <name>substrate</name>
    </ligand>
</feature>
<keyword evidence="7 11" id="KW-0326">Glycosidase</keyword>
<evidence type="ECO:0000256" key="8">
    <source>
        <dbReference type="ARBA" id="ARBA00023326"/>
    </source>
</evidence>
<keyword evidence="4 11" id="KW-0378">Hydrolase</keyword>
<keyword evidence="13" id="KW-1185">Reference proteome</keyword>
<name>F6FR56_ISOV2</name>
<evidence type="ECO:0000256" key="5">
    <source>
        <dbReference type="ARBA" id="ARBA00023001"/>
    </source>
</evidence>
<evidence type="ECO:0000256" key="11">
    <source>
        <dbReference type="RuleBase" id="RU361175"/>
    </source>
</evidence>
<evidence type="ECO:0000256" key="10">
    <source>
        <dbReference type="PIRSR" id="PIRSR617736-2"/>
    </source>
</evidence>
<dbReference type="InterPro" id="IPR017853">
    <property type="entry name" value="GH"/>
</dbReference>
<dbReference type="GO" id="GO:0005829">
    <property type="term" value="C:cytosol"/>
    <property type="evidence" value="ECO:0007669"/>
    <property type="project" value="TreeGrafter"/>
</dbReference>
<gene>
    <name evidence="12" type="ordered locus">Isova_2287</name>
</gene>
<protein>
    <recommendedName>
        <fullName evidence="3 11">Beta-glucosidase</fullName>
        <ecNumber evidence="3 11">3.2.1.21</ecNumber>
    </recommendedName>
</protein>
<organism evidence="13">
    <name type="scientific">Isoptericola variabilis (strain 225)</name>
    <dbReference type="NCBI Taxonomy" id="743718"/>
    <lineage>
        <taxon>Bacteria</taxon>
        <taxon>Bacillati</taxon>
        <taxon>Actinomycetota</taxon>
        <taxon>Actinomycetes</taxon>
        <taxon>Micrococcales</taxon>
        <taxon>Promicromonosporaceae</taxon>
        <taxon>Isoptericola</taxon>
    </lineage>
</organism>
<evidence type="ECO:0000256" key="4">
    <source>
        <dbReference type="ARBA" id="ARBA00022801"/>
    </source>
</evidence>
<dbReference type="Pfam" id="PF00232">
    <property type="entry name" value="Glyco_hydro_1"/>
    <property type="match status" value="1"/>
</dbReference>
<keyword evidence="5" id="KW-0136">Cellulose degradation</keyword>
<dbReference type="RefSeq" id="WP_013839397.1">
    <property type="nucleotide sequence ID" value="NC_015588.1"/>
</dbReference>
<dbReference type="STRING" id="743718.Isova_2287"/>
<dbReference type="PANTHER" id="PTHR10353:SF36">
    <property type="entry name" value="LP05116P"/>
    <property type="match status" value="1"/>
</dbReference>
<dbReference type="eggNOG" id="COG2723">
    <property type="taxonomic scope" value="Bacteria"/>
</dbReference>
<feature type="binding site" evidence="10">
    <location>
        <position position="176"/>
    </location>
    <ligand>
        <name>substrate</name>
    </ligand>
</feature>
<dbReference type="PROSITE" id="PS00653">
    <property type="entry name" value="GLYCOSYL_HYDROL_F1_2"/>
    <property type="match status" value="1"/>
</dbReference>
<evidence type="ECO:0000256" key="3">
    <source>
        <dbReference type="ARBA" id="ARBA00012744"/>
    </source>
</evidence>
<dbReference type="AlphaFoldDB" id="F6FR56"/>
<evidence type="ECO:0000313" key="13">
    <source>
        <dbReference type="Proteomes" id="UP000009236"/>
    </source>
</evidence>
<dbReference type="Gene3D" id="3.20.20.80">
    <property type="entry name" value="Glycosidases"/>
    <property type="match status" value="1"/>
</dbReference>
<dbReference type="PRINTS" id="PR00131">
    <property type="entry name" value="GLHYDRLASE1"/>
</dbReference>
<dbReference type="EMBL" id="CP002810">
    <property type="protein sequence ID" value="AEG45006.1"/>
    <property type="molecule type" value="Genomic_DNA"/>
</dbReference>
<keyword evidence="8" id="KW-0624">Polysaccharide degradation</keyword>
<evidence type="ECO:0000256" key="6">
    <source>
        <dbReference type="ARBA" id="ARBA00023277"/>
    </source>
</evidence>
<dbReference type="EC" id="3.2.1.21" evidence="3 11"/>
<feature type="binding site" evidence="10">
    <location>
        <position position="31"/>
    </location>
    <ligand>
        <name>substrate</name>
    </ligand>
</feature>
<feature type="binding site" evidence="10">
    <location>
        <position position="132"/>
    </location>
    <ligand>
        <name>substrate</name>
    </ligand>
</feature>
<accession>F6FR56</accession>
<evidence type="ECO:0000256" key="9">
    <source>
        <dbReference type="PIRSR" id="PIRSR617736-1"/>
    </source>
</evidence>
<dbReference type="SUPFAM" id="SSF51445">
    <property type="entry name" value="(Trans)glycosidases"/>
    <property type="match status" value="1"/>
</dbReference>
<dbReference type="KEGG" id="iva:Isova_2287"/>
<keyword evidence="6" id="KW-0119">Carbohydrate metabolism</keyword>
<dbReference type="InterPro" id="IPR017736">
    <property type="entry name" value="Glyco_hydro_1_beta-glucosidase"/>
</dbReference>
<dbReference type="GO" id="GO:0008422">
    <property type="term" value="F:beta-glucosidase activity"/>
    <property type="evidence" value="ECO:0007669"/>
    <property type="project" value="UniProtKB-EC"/>
</dbReference>
<comment type="catalytic activity">
    <reaction evidence="1 11">
        <text>Hydrolysis of terminal, non-reducing beta-D-glucosyl residues with release of beta-D-glucose.</text>
        <dbReference type="EC" id="3.2.1.21"/>
    </reaction>
</comment>
<evidence type="ECO:0000256" key="1">
    <source>
        <dbReference type="ARBA" id="ARBA00000448"/>
    </source>
</evidence>
<feature type="binding site" evidence="10">
    <location>
        <begin position="441"/>
        <end position="442"/>
    </location>
    <ligand>
        <name>substrate</name>
    </ligand>
</feature>
<sequence length="491" mass="54008">MSTPTDTQTATSARRTFPTDFLWGTATAAYQIEGAATEDGRGPSIWDTFSHTPGRTQDGDTGDVACDHYHRWPEDVEHLARLGVGAYRLSISWPRVQPGGRGPLNAKGVEFYRRLLEALHERGIRPYVTLYHWDLPQELEDAGGWANRDTALAFAEYARHMARELGDRVEVWTTLNEPFCSSYLGYASGVHAPGRTEPAAALAAVHHLNLAHGLAVQAIRDELPGAKTSVTLNLHVIRPADPSSEGDADAVRKIDALANRAFTGPMLDGAYPQDLLDDTAAVTDWSFVQDGDLEQIRQPLDVLGVNYYSTTLVRKFTGEGAPEQADGHRTTGASPWVGVTDVEFLPQPGPHTEMGWNIEPAGLTELLLDLARRYPDLPLAVTENGAAFADELTVDGAGRRRVHDERRVRYLHDHVDAVGAALDAGADVRGYFAWSLMDNFEWSYGYSKRFGILHVDYPTGERTWKDSAYWYARLAATGTLPGLTDVEPLDA</sequence>
<evidence type="ECO:0000313" key="12">
    <source>
        <dbReference type="EMBL" id="AEG45006.1"/>
    </source>
</evidence>
<reference evidence="12 13" key="1">
    <citation type="submission" date="2011-05" db="EMBL/GenBank/DDBJ databases">
        <title>Complete sequence of Isoptericola variabilis 225.</title>
        <authorList>
            <consortium name="US DOE Joint Genome Institute"/>
            <person name="Lucas S."/>
            <person name="Han J."/>
            <person name="Lapidus A."/>
            <person name="Cheng J.-F."/>
            <person name="Goodwin L."/>
            <person name="Pitluck S."/>
            <person name="Peters L."/>
            <person name="Mikhailova N."/>
            <person name="Zeytun A."/>
            <person name="Han C."/>
            <person name="Tapia R."/>
            <person name="Land M."/>
            <person name="Hauser L."/>
            <person name="Kyrpides N."/>
            <person name="Ivanova N."/>
            <person name="Pagani I."/>
            <person name="Siebers A."/>
            <person name="Allgaier M."/>
            <person name="Thelen M."/>
            <person name="Hugenholtz P."/>
            <person name="Gladden J."/>
            <person name="Woyke T."/>
        </authorList>
    </citation>
    <scope>NUCLEOTIDE SEQUENCE [LARGE SCALE GENOMIC DNA]</scope>
    <source>
        <strain evidence="13">225</strain>
    </source>
</reference>
<dbReference type="HOGENOM" id="CLU_001859_1_3_11"/>
<dbReference type="FunFam" id="3.20.20.80:FF:000004">
    <property type="entry name" value="Beta-glucosidase 6-phospho-beta-glucosidase"/>
    <property type="match status" value="1"/>
</dbReference>
<evidence type="ECO:0000256" key="2">
    <source>
        <dbReference type="ARBA" id="ARBA00010838"/>
    </source>
</evidence>
<dbReference type="Proteomes" id="UP000009236">
    <property type="component" value="Chromosome"/>
</dbReference>
<feature type="active site" description="Proton donor" evidence="9">
    <location>
        <position position="177"/>
    </location>
</feature>
<comment type="similarity">
    <text evidence="2 11">Belongs to the glycosyl hydrolase 1 family.</text>
</comment>
<feature type="binding site" evidence="10">
    <location>
        <position position="308"/>
    </location>
    <ligand>
        <name>substrate</name>
    </ligand>
</feature>
<dbReference type="GO" id="GO:0030245">
    <property type="term" value="P:cellulose catabolic process"/>
    <property type="evidence" value="ECO:0007669"/>
    <property type="project" value="UniProtKB-KW"/>
</dbReference>
<dbReference type="NCBIfam" id="TIGR03356">
    <property type="entry name" value="BGL"/>
    <property type="match status" value="1"/>
</dbReference>
<dbReference type="InterPro" id="IPR001360">
    <property type="entry name" value="Glyco_hydro_1"/>
</dbReference>
<dbReference type="InterPro" id="IPR033132">
    <property type="entry name" value="GH_1_N_CS"/>
</dbReference>
<dbReference type="PANTHER" id="PTHR10353">
    <property type="entry name" value="GLYCOSYL HYDROLASE"/>
    <property type="match status" value="1"/>
</dbReference>
<evidence type="ECO:0000256" key="7">
    <source>
        <dbReference type="ARBA" id="ARBA00023295"/>
    </source>
</evidence>
<proteinExistence type="inferred from homology"/>